<gene>
    <name evidence="2" type="ORF">K1W69_13855</name>
</gene>
<name>A0AAE2ZL91_9HYPH</name>
<accession>A0AAE2ZL91</accession>
<comment type="caution">
    <text evidence="2">The sequence shown here is derived from an EMBL/GenBank/DDBJ whole genome shotgun (WGS) entry which is preliminary data.</text>
</comment>
<feature type="region of interest" description="Disordered" evidence="1">
    <location>
        <begin position="87"/>
        <end position="107"/>
    </location>
</feature>
<dbReference type="Proteomes" id="UP001196509">
    <property type="component" value="Unassembled WGS sequence"/>
</dbReference>
<keyword evidence="3" id="KW-1185">Reference proteome</keyword>
<evidence type="ECO:0000313" key="3">
    <source>
        <dbReference type="Proteomes" id="UP001196509"/>
    </source>
</evidence>
<sequence length="107" mass="11931">MTERDVFRIGARKTVSVAATDLKETGPENLVERLHQQTKQRGLAPDLMERMTTTTQQALDHPDDTRLVRGMRHHVLAKLKALPTCSGSGTIPGVRRLPHEAPYLHGD</sequence>
<dbReference type="RefSeq" id="WP_220228914.1">
    <property type="nucleotide sequence ID" value="NZ_JAICBX010000002.1"/>
</dbReference>
<proteinExistence type="predicted"/>
<dbReference type="EMBL" id="JAICBX010000002">
    <property type="protein sequence ID" value="MBW8638276.1"/>
    <property type="molecule type" value="Genomic_DNA"/>
</dbReference>
<organism evidence="2 3">
    <name type="scientific">Flavimaribacter sediminis</name>
    <dbReference type="NCBI Taxonomy" id="2865987"/>
    <lineage>
        <taxon>Bacteria</taxon>
        <taxon>Pseudomonadati</taxon>
        <taxon>Pseudomonadota</taxon>
        <taxon>Alphaproteobacteria</taxon>
        <taxon>Hyphomicrobiales</taxon>
        <taxon>Rhizobiaceae</taxon>
        <taxon>Flavimaribacter</taxon>
    </lineage>
</organism>
<evidence type="ECO:0000256" key="1">
    <source>
        <dbReference type="SAM" id="MobiDB-lite"/>
    </source>
</evidence>
<dbReference type="AlphaFoldDB" id="A0AAE2ZL91"/>
<reference evidence="2" key="1">
    <citation type="submission" date="2021-08" db="EMBL/GenBank/DDBJ databases">
        <title>Hoeflea bacterium WL0058 sp. nov., isolated from the sediment.</title>
        <authorList>
            <person name="Wang L."/>
            <person name="Zhang D."/>
        </authorList>
    </citation>
    <scope>NUCLEOTIDE SEQUENCE</scope>
    <source>
        <strain evidence="2">WL0058</strain>
    </source>
</reference>
<protein>
    <submittedName>
        <fullName evidence="2">Uncharacterized protein</fullName>
    </submittedName>
</protein>
<evidence type="ECO:0000313" key="2">
    <source>
        <dbReference type="EMBL" id="MBW8638276.1"/>
    </source>
</evidence>